<dbReference type="AlphaFoldDB" id="A0A087B4X8"/>
<feature type="transmembrane region" description="Helical" evidence="1">
    <location>
        <begin position="6"/>
        <end position="27"/>
    </location>
</feature>
<proteinExistence type="predicted"/>
<dbReference type="Proteomes" id="UP000029067">
    <property type="component" value="Unassembled WGS sequence"/>
</dbReference>
<evidence type="ECO:0000256" key="1">
    <source>
        <dbReference type="SAM" id="Phobius"/>
    </source>
</evidence>
<gene>
    <name evidence="2" type="ORF">BCUN_0580</name>
</gene>
<sequence length="101" mass="10876">MAGVYIGLLLGTVGGFILLYVIIRVAVRDGQRDVIRSNKVAQTEKDKKAGDLTPYVVAIVAFVFVGAICVGVGLSSESKKDDSSYKYNYYSSYSAPAQITD</sequence>
<feature type="transmembrane region" description="Helical" evidence="1">
    <location>
        <begin position="52"/>
        <end position="74"/>
    </location>
</feature>
<comment type="caution">
    <text evidence="2">The sequence shown here is derived from an EMBL/GenBank/DDBJ whole genome shotgun (WGS) entry which is preliminary data.</text>
</comment>
<keyword evidence="1" id="KW-0472">Membrane</keyword>
<keyword evidence="1" id="KW-1133">Transmembrane helix</keyword>
<dbReference type="EMBL" id="JGYV01000001">
    <property type="protein sequence ID" value="KFI66078.1"/>
    <property type="molecule type" value="Genomic_DNA"/>
</dbReference>
<protein>
    <submittedName>
        <fullName evidence="2">Uncharacterized protein</fullName>
    </submittedName>
</protein>
<evidence type="ECO:0000313" key="3">
    <source>
        <dbReference type="Proteomes" id="UP000029067"/>
    </source>
</evidence>
<dbReference type="RefSeq" id="WP_033515371.1">
    <property type="nucleotide sequence ID" value="NZ_JGYV01000001.1"/>
</dbReference>
<reference evidence="2 3" key="1">
    <citation type="submission" date="2014-03" db="EMBL/GenBank/DDBJ databases">
        <title>Genomics of Bifidobacteria.</title>
        <authorList>
            <person name="Ventura M."/>
            <person name="Milani C."/>
            <person name="Lugli G.A."/>
        </authorList>
    </citation>
    <scope>NUCLEOTIDE SEQUENCE [LARGE SCALE GENOMIC DNA]</scope>
    <source>
        <strain evidence="2 3">LMG 10738</strain>
    </source>
</reference>
<name>A0A087B4X8_9BIFI</name>
<accession>A0A087B4X8</accession>
<organism evidence="2 3">
    <name type="scientific">Bifidobacterium cuniculi</name>
    <dbReference type="NCBI Taxonomy" id="1688"/>
    <lineage>
        <taxon>Bacteria</taxon>
        <taxon>Bacillati</taxon>
        <taxon>Actinomycetota</taxon>
        <taxon>Actinomycetes</taxon>
        <taxon>Bifidobacteriales</taxon>
        <taxon>Bifidobacteriaceae</taxon>
        <taxon>Bifidobacterium</taxon>
    </lineage>
</organism>
<keyword evidence="1" id="KW-0812">Transmembrane</keyword>
<keyword evidence="3" id="KW-1185">Reference proteome</keyword>
<evidence type="ECO:0000313" key="2">
    <source>
        <dbReference type="EMBL" id="KFI66078.1"/>
    </source>
</evidence>